<sequence>MWPLQPPGECGLYSPLVNVASTAPGECGLYSPPPGECGLYSPLVNVASTVLSLI</sequence>
<name>A0A9D4RBE0_DREPO</name>
<evidence type="ECO:0000313" key="2">
    <source>
        <dbReference type="Proteomes" id="UP000828390"/>
    </source>
</evidence>
<dbReference type="AlphaFoldDB" id="A0A9D4RBE0"/>
<gene>
    <name evidence="1" type="ORF">DPMN_023036</name>
</gene>
<protein>
    <submittedName>
        <fullName evidence="1">Uncharacterized protein</fullName>
    </submittedName>
</protein>
<dbReference type="Proteomes" id="UP000828390">
    <property type="component" value="Unassembled WGS sequence"/>
</dbReference>
<evidence type="ECO:0000313" key="1">
    <source>
        <dbReference type="EMBL" id="KAH3860145.1"/>
    </source>
</evidence>
<proteinExistence type="predicted"/>
<organism evidence="1 2">
    <name type="scientific">Dreissena polymorpha</name>
    <name type="common">Zebra mussel</name>
    <name type="synonym">Mytilus polymorpha</name>
    <dbReference type="NCBI Taxonomy" id="45954"/>
    <lineage>
        <taxon>Eukaryota</taxon>
        <taxon>Metazoa</taxon>
        <taxon>Spiralia</taxon>
        <taxon>Lophotrochozoa</taxon>
        <taxon>Mollusca</taxon>
        <taxon>Bivalvia</taxon>
        <taxon>Autobranchia</taxon>
        <taxon>Heteroconchia</taxon>
        <taxon>Euheterodonta</taxon>
        <taxon>Imparidentia</taxon>
        <taxon>Neoheterodontei</taxon>
        <taxon>Myida</taxon>
        <taxon>Dreissenoidea</taxon>
        <taxon>Dreissenidae</taxon>
        <taxon>Dreissena</taxon>
    </lineage>
</organism>
<accession>A0A9D4RBE0</accession>
<keyword evidence="2" id="KW-1185">Reference proteome</keyword>
<reference evidence="1" key="1">
    <citation type="journal article" date="2019" name="bioRxiv">
        <title>The Genome of the Zebra Mussel, Dreissena polymorpha: A Resource for Invasive Species Research.</title>
        <authorList>
            <person name="McCartney M.A."/>
            <person name="Auch B."/>
            <person name="Kono T."/>
            <person name="Mallez S."/>
            <person name="Zhang Y."/>
            <person name="Obille A."/>
            <person name="Becker A."/>
            <person name="Abrahante J.E."/>
            <person name="Garbe J."/>
            <person name="Badalamenti J.P."/>
            <person name="Herman A."/>
            <person name="Mangelson H."/>
            <person name="Liachko I."/>
            <person name="Sullivan S."/>
            <person name="Sone E.D."/>
            <person name="Koren S."/>
            <person name="Silverstein K.A.T."/>
            <person name="Beckman K.B."/>
            <person name="Gohl D.M."/>
        </authorList>
    </citation>
    <scope>NUCLEOTIDE SEQUENCE</scope>
    <source>
        <strain evidence="1">Duluth1</strain>
        <tissue evidence="1">Whole animal</tissue>
    </source>
</reference>
<dbReference type="EMBL" id="JAIWYP010000002">
    <property type="protein sequence ID" value="KAH3860145.1"/>
    <property type="molecule type" value="Genomic_DNA"/>
</dbReference>
<reference evidence="1" key="2">
    <citation type="submission" date="2020-11" db="EMBL/GenBank/DDBJ databases">
        <authorList>
            <person name="McCartney M.A."/>
            <person name="Auch B."/>
            <person name="Kono T."/>
            <person name="Mallez S."/>
            <person name="Becker A."/>
            <person name="Gohl D.M."/>
            <person name="Silverstein K.A.T."/>
            <person name="Koren S."/>
            <person name="Bechman K.B."/>
            <person name="Herman A."/>
            <person name="Abrahante J.E."/>
            <person name="Garbe J."/>
        </authorList>
    </citation>
    <scope>NUCLEOTIDE SEQUENCE</scope>
    <source>
        <strain evidence="1">Duluth1</strain>
        <tissue evidence="1">Whole animal</tissue>
    </source>
</reference>
<comment type="caution">
    <text evidence="1">The sequence shown here is derived from an EMBL/GenBank/DDBJ whole genome shotgun (WGS) entry which is preliminary data.</text>
</comment>